<name>A0A6L6GHA9_9GAMM</name>
<dbReference type="GeneID" id="86888431"/>
<accession>A0A6L6GHA9</accession>
<evidence type="ECO:0000256" key="1">
    <source>
        <dbReference type="SAM" id="SignalP"/>
    </source>
</evidence>
<organism evidence="2 3">
    <name type="scientific">Acinetobacter faecalis</name>
    <dbReference type="NCBI Taxonomy" id="2665161"/>
    <lineage>
        <taxon>Bacteria</taxon>
        <taxon>Pseudomonadati</taxon>
        <taxon>Pseudomonadota</taxon>
        <taxon>Gammaproteobacteria</taxon>
        <taxon>Moraxellales</taxon>
        <taxon>Moraxellaceae</taxon>
        <taxon>Acinetobacter</taxon>
    </lineage>
</organism>
<sequence length="75" mass="8534">MLFKSLLITSISLISFQAFALDYKSCQIKKEKLQQQIAYAKKYNNTNRIKGLEKALARVGQQCAQIKADQSSYSK</sequence>
<protein>
    <submittedName>
        <fullName evidence="2">DUF1090 family protein</fullName>
    </submittedName>
</protein>
<dbReference type="AlphaFoldDB" id="A0A6L6GHA9"/>
<proteinExistence type="predicted"/>
<reference evidence="2 3" key="1">
    <citation type="submission" date="2019-11" db="EMBL/GenBank/DDBJ databases">
        <authorList>
            <person name="An D."/>
        </authorList>
    </citation>
    <scope>NUCLEOTIDE SEQUENCE [LARGE SCALE GENOMIC DNA]</scope>
    <source>
        <strain evidence="2 3">YIM 103518</strain>
    </source>
</reference>
<evidence type="ECO:0000313" key="2">
    <source>
        <dbReference type="EMBL" id="MTD11878.1"/>
    </source>
</evidence>
<feature type="chain" id="PRO_5026701945" evidence="1">
    <location>
        <begin position="21"/>
        <end position="75"/>
    </location>
</feature>
<dbReference type="Pfam" id="PF06476">
    <property type="entry name" value="DUF1090"/>
    <property type="match status" value="1"/>
</dbReference>
<evidence type="ECO:0000313" key="3">
    <source>
        <dbReference type="Proteomes" id="UP000473854"/>
    </source>
</evidence>
<dbReference type="EMBL" id="WLYL01000037">
    <property type="protein sequence ID" value="MTD11878.1"/>
    <property type="molecule type" value="Genomic_DNA"/>
</dbReference>
<feature type="signal peptide" evidence="1">
    <location>
        <begin position="1"/>
        <end position="20"/>
    </location>
</feature>
<comment type="caution">
    <text evidence="2">The sequence shown here is derived from an EMBL/GenBank/DDBJ whole genome shotgun (WGS) entry which is preliminary data.</text>
</comment>
<gene>
    <name evidence="2" type="ORF">GIX10_10650</name>
</gene>
<dbReference type="Proteomes" id="UP000473854">
    <property type="component" value="Unassembled WGS sequence"/>
</dbReference>
<dbReference type="InterPro" id="IPR009468">
    <property type="entry name" value="DUF1090"/>
</dbReference>
<keyword evidence="1" id="KW-0732">Signal</keyword>
<dbReference type="RefSeq" id="WP_154773434.1">
    <property type="nucleotide sequence ID" value="NZ_JAXHPE010000028.1"/>
</dbReference>